<reference evidence="2 3" key="1">
    <citation type="submission" date="2019-06" db="EMBL/GenBank/DDBJ databases">
        <title>WGS assembly of Gossypium darwinii.</title>
        <authorList>
            <person name="Chen Z.J."/>
            <person name="Sreedasyam A."/>
            <person name="Ando A."/>
            <person name="Song Q."/>
            <person name="De L."/>
            <person name="Hulse-Kemp A."/>
            <person name="Ding M."/>
            <person name="Ye W."/>
            <person name="Kirkbride R."/>
            <person name="Jenkins J."/>
            <person name="Plott C."/>
            <person name="Lovell J."/>
            <person name="Lin Y.-M."/>
            <person name="Vaughn R."/>
            <person name="Liu B."/>
            <person name="Li W."/>
            <person name="Simpson S."/>
            <person name="Scheffler B."/>
            <person name="Saski C."/>
            <person name="Grover C."/>
            <person name="Hu G."/>
            <person name="Conover J."/>
            <person name="Carlson J."/>
            <person name="Shu S."/>
            <person name="Boston L."/>
            <person name="Williams M."/>
            <person name="Peterson D."/>
            <person name="Mcgee K."/>
            <person name="Jones D."/>
            <person name="Wendel J."/>
            <person name="Stelly D."/>
            <person name="Grimwood J."/>
            <person name="Schmutz J."/>
        </authorList>
    </citation>
    <scope>NUCLEOTIDE SEQUENCE [LARGE SCALE GENOMIC DNA]</scope>
    <source>
        <strain evidence="2">1808015.09</strain>
    </source>
</reference>
<gene>
    <name evidence="2" type="ORF">ES288_D05G434100v1</name>
</gene>
<name>A0A5D2CRD2_GOSDA</name>
<keyword evidence="3" id="KW-1185">Reference proteome</keyword>
<evidence type="ECO:0000313" key="3">
    <source>
        <dbReference type="Proteomes" id="UP000323506"/>
    </source>
</evidence>
<proteinExistence type="predicted"/>
<sequence length="45" mass="5119">MSDTLKAMKHEHGQTCPSMSGPCSRRDEPCPCFLILKPFENPRIE</sequence>
<feature type="compositionally biased region" description="Basic and acidic residues" evidence="1">
    <location>
        <begin position="1"/>
        <end position="13"/>
    </location>
</feature>
<accession>A0A5D2CRD2</accession>
<dbReference type="EMBL" id="CM017705">
    <property type="protein sequence ID" value="TYG71874.1"/>
    <property type="molecule type" value="Genomic_DNA"/>
</dbReference>
<feature type="region of interest" description="Disordered" evidence="1">
    <location>
        <begin position="1"/>
        <end position="25"/>
    </location>
</feature>
<dbReference type="AlphaFoldDB" id="A0A5D2CRD2"/>
<evidence type="ECO:0000256" key="1">
    <source>
        <dbReference type="SAM" id="MobiDB-lite"/>
    </source>
</evidence>
<dbReference type="Proteomes" id="UP000323506">
    <property type="component" value="Chromosome D05"/>
</dbReference>
<organism evidence="2 3">
    <name type="scientific">Gossypium darwinii</name>
    <name type="common">Darwin's cotton</name>
    <name type="synonym">Gossypium barbadense var. darwinii</name>
    <dbReference type="NCBI Taxonomy" id="34276"/>
    <lineage>
        <taxon>Eukaryota</taxon>
        <taxon>Viridiplantae</taxon>
        <taxon>Streptophyta</taxon>
        <taxon>Embryophyta</taxon>
        <taxon>Tracheophyta</taxon>
        <taxon>Spermatophyta</taxon>
        <taxon>Magnoliopsida</taxon>
        <taxon>eudicotyledons</taxon>
        <taxon>Gunneridae</taxon>
        <taxon>Pentapetalae</taxon>
        <taxon>rosids</taxon>
        <taxon>malvids</taxon>
        <taxon>Malvales</taxon>
        <taxon>Malvaceae</taxon>
        <taxon>Malvoideae</taxon>
        <taxon>Gossypium</taxon>
    </lineage>
</organism>
<evidence type="ECO:0000313" key="2">
    <source>
        <dbReference type="EMBL" id="TYG71874.1"/>
    </source>
</evidence>
<protein>
    <submittedName>
        <fullName evidence="2">Uncharacterized protein</fullName>
    </submittedName>
</protein>